<sequence>GNQEQAWECFWYGMCWEELVAWYNLYPDSKIGKRPLVIFMAAPSQDWEAIKHFTSFIREQLKNGKLKVDVEQQKIQLSCPQDRWQEAVEEYAKRIEELLNFQDLNSEQWQQLGELLETLKSRWSWLNSLAGKCFYRAQKYEQAVRNWEDSDAIQTQDYNKAKALSLGIPEGLEYLTKVGEYKIIITEWEQTGKPRDHHWLKYVALALENLHQYQKAFVVYIWLDELIKVKECFERLNQEAVQVKILTIFLQYLYRKQSFKEALEIIEKYLPIVIVSDTQKAILKFDFVYQLACSELIPEDVGTQQKENNEVELYEKFFKEQVLSTSDWHQYLLMPQVGIALEKIGLLVETIEFYDRFVSSPDPELQQFARERWIATRKKQENYAKEQGHTLQASRIRSEILNKARSWLINQQLVPIEPPSAPRERPKLQVTTETIISSRTPTSKVQKSSTNITKPVIVGLPQGTKIEYLENEVFQFMVRHLVIRIVKQAQQVLIIDTLNNREVRLDWAQCKVHIGEATVEADGGSRLSFALSSSAFSGNLVCDDKQPRLQLDVQGLSQKINLILN</sequence>
<evidence type="ECO:0000313" key="1">
    <source>
        <dbReference type="EMBL" id="NER29307.1"/>
    </source>
</evidence>
<feature type="non-terminal residue" evidence="1">
    <location>
        <position position="1"/>
    </location>
</feature>
<organism evidence="1">
    <name type="scientific">Symploca sp. SIO1C4</name>
    <dbReference type="NCBI Taxonomy" id="2607765"/>
    <lineage>
        <taxon>Bacteria</taxon>
        <taxon>Bacillati</taxon>
        <taxon>Cyanobacteriota</taxon>
        <taxon>Cyanophyceae</taxon>
        <taxon>Coleofasciculales</taxon>
        <taxon>Coleofasciculaceae</taxon>
        <taxon>Symploca</taxon>
    </lineage>
</organism>
<dbReference type="EMBL" id="JAAHFQ010000345">
    <property type="protein sequence ID" value="NER29307.1"/>
    <property type="molecule type" value="Genomic_DNA"/>
</dbReference>
<protein>
    <recommendedName>
        <fullName evidence="2">Tetratricopeptide repeat protein</fullName>
    </recommendedName>
</protein>
<dbReference type="AlphaFoldDB" id="A0A6B3NCB6"/>
<name>A0A6B3NCB6_9CYAN</name>
<gene>
    <name evidence="1" type="ORF">F6J89_17195</name>
</gene>
<accession>A0A6B3NCB6</accession>
<comment type="caution">
    <text evidence="1">The sequence shown here is derived from an EMBL/GenBank/DDBJ whole genome shotgun (WGS) entry which is preliminary data.</text>
</comment>
<evidence type="ECO:0008006" key="2">
    <source>
        <dbReference type="Google" id="ProtNLM"/>
    </source>
</evidence>
<reference evidence="1" key="1">
    <citation type="submission" date="2019-11" db="EMBL/GenBank/DDBJ databases">
        <title>Genomic insights into an expanded diversity of filamentous marine cyanobacteria reveals the extraordinary biosynthetic potential of Moorea and Okeania.</title>
        <authorList>
            <person name="Ferreira Leao T."/>
            <person name="Wang M."/>
            <person name="Moss N."/>
            <person name="Da Silva R."/>
            <person name="Sanders J."/>
            <person name="Nurk S."/>
            <person name="Gurevich A."/>
            <person name="Humphrey G."/>
            <person name="Reher R."/>
            <person name="Zhu Q."/>
            <person name="Belda-Ferre P."/>
            <person name="Glukhov E."/>
            <person name="Rex R."/>
            <person name="Dorrestein P.C."/>
            <person name="Knight R."/>
            <person name="Pevzner P."/>
            <person name="Gerwick W.H."/>
            <person name="Gerwick L."/>
        </authorList>
    </citation>
    <scope>NUCLEOTIDE SEQUENCE</scope>
    <source>
        <strain evidence="1">SIO1C4</strain>
    </source>
</reference>
<proteinExistence type="predicted"/>